<proteinExistence type="predicted"/>
<name>A0AAV7DYE2_ARIFI</name>
<dbReference type="InterPro" id="IPR036047">
    <property type="entry name" value="F-box-like_dom_sf"/>
</dbReference>
<accession>A0AAV7DYE2</accession>
<evidence type="ECO:0000259" key="1">
    <source>
        <dbReference type="Pfam" id="PF00646"/>
    </source>
</evidence>
<dbReference type="SUPFAM" id="SSF52047">
    <property type="entry name" value="RNI-like"/>
    <property type="match status" value="1"/>
</dbReference>
<dbReference type="PANTHER" id="PTHR38926">
    <property type="entry name" value="F-BOX DOMAIN CONTAINING PROTEIN, EXPRESSED"/>
    <property type="match status" value="1"/>
</dbReference>
<dbReference type="Gene3D" id="3.80.10.10">
    <property type="entry name" value="Ribonuclease Inhibitor"/>
    <property type="match status" value="1"/>
</dbReference>
<dbReference type="InterPro" id="IPR032675">
    <property type="entry name" value="LRR_dom_sf"/>
</dbReference>
<comment type="caution">
    <text evidence="2">The sequence shown here is derived from an EMBL/GenBank/DDBJ whole genome shotgun (WGS) entry which is preliminary data.</text>
</comment>
<dbReference type="Gene3D" id="1.20.1280.50">
    <property type="match status" value="1"/>
</dbReference>
<dbReference type="SUPFAM" id="SSF81383">
    <property type="entry name" value="F-box domain"/>
    <property type="match status" value="1"/>
</dbReference>
<dbReference type="Pfam" id="PF00646">
    <property type="entry name" value="F-box"/>
    <property type="match status" value="1"/>
</dbReference>
<evidence type="ECO:0000313" key="3">
    <source>
        <dbReference type="Proteomes" id="UP000825729"/>
    </source>
</evidence>
<protein>
    <recommendedName>
        <fullName evidence="1">F-box domain-containing protein</fullName>
    </recommendedName>
</protein>
<dbReference type="AlphaFoldDB" id="A0AAV7DYE2"/>
<gene>
    <name evidence="2" type="ORF">H6P81_017198</name>
</gene>
<dbReference type="Proteomes" id="UP000825729">
    <property type="component" value="Unassembled WGS sequence"/>
</dbReference>
<sequence>MEKGKKKAQSPEWSQLDSDLLVDIFNRLTLTDLLAGVSHVCEDWRMAASKTRFFLPGTGLDLRLVDALPPKEIAIYINLLRSCLLTETTQFDHVQLPEEVILPNDVVIAIARRSTAVKSLQLPQISVNHFSPSLLAKTLPFWTNLTSFEASSSRSTAVACIRLLNLHCNNLAHLGLYGLIEKRQAQAIVSYLPGIESLDIRTSFFSESALDIIIDGLKNLKKLNLRHAICGDDDDMCDFTLKVLQGRGAKKLKKEVRDKLKSLEQLVYCGGETCRSCSWFYKVDVDHIHV</sequence>
<dbReference type="PANTHER" id="PTHR38926:SF13">
    <property type="entry name" value="F-BOX DOMAIN CONTAINING PROTEIN, EXPRESSED"/>
    <property type="match status" value="1"/>
</dbReference>
<keyword evidence="3" id="KW-1185">Reference proteome</keyword>
<reference evidence="2 3" key="1">
    <citation type="submission" date="2021-07" db="EMBL/GenBank/DDBJ databases">
        <title>The Aristolochia fimbriata genome: insights into angiosperm evolution, floral development and chemical biosynthesis.</title>
        <authorList>
            <person name="Jiao Y."/>
        </authorList>
    </citation>
    <scope>NUCLEOTIDE SEQUENCE [LARGE SCALE GENOMIC DNA]</scope>
    <source>
        <strain evidence="2">IBCAS-2021</strain>
        <tissue evidence="2">Leaf</tissue>
    </source>
</reference>
<dbReference type="EMBL" id="JAINDJ010000007">
    <property type="protein sequence ID" value="KAG9441344.1"/>
    <property type="molecule type" value="Genomic_DNA"/>
</dbReference>
<dbReference type="InterPro" id="IPR001810">
    <property type="entry name" value="F-box_dom"/>
</dbReference>
<feature type="domain" description="F-box" evidence="1">
    <location>
        <begin position="13"/>
        <end position="54"/>
    </location>
</feature>
<evidence type="ECO:0000313" key="2">
    <source>
        <dbReference type="EMBL" id="KAG9441344.1"/>
    </source>
</evidence>
<organism evidence="2 3">
    <name type="scientific">Aristolochia fimbriata</name>
    <name type="common">White veined hardy Dutchman's pipe vine</name>
    <dbReference type="NCBI Taxonomy" id="158543"/>
    <lineage>
        <taxon>Eukaryota</taxon>
        <taxon>Viridiplantae</taxon>
        <taxon>Streptophyta</taxon>
        <taxon>Embryophyta</taxon>
        <taxon>Tracheophyta</taxon>
        <taxon>Spermatophyta</taxon>
        <taxon>Magnoliopsida</taxon>
        <taxon>Magnoliidae</taxon>
        <taxon>Piperales</taxon>
        <taxon>Aristolochiaceae</taxon>
        <taxon>Aristolochia</taxon>
    </lineage>
</organism>